<dbReference type="AlphaFoldDB" id="A0A1F7VF42"/>
<dbReference type="PANTHER" id="PTHR45947:SF3">
    <property type="entry name" value="SULFOQUINOVOSYL TRANSFERASE SQD2"/>
    <property type="match status" value="1"/>
</dbReference>
<evidence type="ECO:0000259" key="1">
    <source>
        <dbReference type="Pfam" id="PF13439"/>
    </source>
</evidence>
<dbReference type="PANTHER" id="PTHR45947">
    <property type="entry name" value="SULFOQUINOVOSYL TRANSFERASE SQD2"/>
    <property type="match status" value="1"/>
</dbReference>
<protein>
    <recommendedName>
        <fullName evidence="1">Glycosyltransferase subfamily 4-like N-terminal domain-containing protein</fullName>
    </recommendedName>
</protein>
<dbReference type="EMBL" id="MGES01000016">
    <property type="protein sequence ID" value="OGL89063.1"/>
    <property type="molecule type" value="Genomic_DNA"/>
</dbReference>
<gene>
    <name evidence="2" type="ORF">A3H75_01425</name>
</gene>
<dbReference type="InterPro" id="IPR028098">
    <property type="entry name" value="Glyco_trans_4-like_N"/>
</dbReference>
<dbReference type="STRING" id="1802410.A3H75_01425"/>
<dbReference type="InterPro" id="IPR050194">
    <property type="entry name" value="Glycosyltransferase_grp1"/>
</dbReference>
<evidence type="ECO:0000313" key="2">
    <source>
        <dbReference type="EMBL" id="OGL89063.1"/>
    </source>
</evidence>
<feature type="domain" description="Glycosyltransferase subfamily 4-like N-terminal" evidence="1">
    <location>
        <begin position="15"/>
        <end position="177"/>
    </location>
</feature>
<dbReference type="CDD" id="cd03801">
    <property type="entry name" value="GT4_PimA-like"/>
    <property type="match status" value="1"/>
</dbReference>
<name>A0A1F7VF42_9BACT</name>
<evidence type="ECO:0000313" key="3">
    <source>
        <dbReference type="Proteomes" id="UP000176678"/>
    </source>
</evidence>
<dbReference type="Pfam" id="PF13692">
    <property type="entry name" value="Glyco_trans_1_4"/>
    <property type="match status" value="1"/>
</dbReference>
<comment type="caution">
    <text evidence="2">The sequence shown here is derived from an EMBL/GenBank/DDBJ whole genome shotgun (WGS) entry which is preliminary data.</text>
</comment>
<dbReference type="Proteomes" id="UP000176678">
    <property type="component" value="Unassembled WGS sequence"/>
</dbReference>
<dbReference type="Pfam" id="PF13439">
    <property type="entry name" value="Glyco_transf_4"/>
    <property type="match status" value="1"/>
</dbReference>
<sequence length="375" mass="42692">MKIAMIGQKGIPALYGGVERHVEVLATHLARAGHTVTVYARTWYSGGRAMPEYQRITRMLLPSIHTQHLDTVTHVALSLFHALFQKYDVIHLHGVGPALLAWIPRLFKPRARVVVTVHSLNREHPQWNVFDRVILRMGEWAAVHFAHQTIVVSKFLRTYFRRDYGRDTTVIPNGIEMSKGLPSPQALKQWHLEPKRYAVFIGRLVEGKNVHTLLRAWRRLQKERPEALAGRSLVVVGDESFSREYVMRLRRIARGDASIIFTGWQEGIPLRALLAHAELLVAPSLSEGLPLVLLEAMAYGIPVLVSDIPAHREIITEARARFSAVDDTALAARIAELLTDRAWHEALGRANQELMRSEYQWKRVTEQTIAVYHHT</sequence>
<dbReference type="GO" id="GO:0016758">
    <property type="term" value="F:hexosyltransferase activity"/>
    <property type="evidence" value="ECO:0007669"/>
    <property type="project" value="TreeGrafter"/>
</dbReference>
<proteinExistence type="predicted"/>
<organism evidence="2 3">
    <name type="scientific">Candidatus Uhrbacteria bacterium RIFCSPLOWO2_02_FULL_51_9</name>
    <dbReference type="NCBI Taxonomy" id="1802410"/>
    <lineage>
        <taxon>Bacteria</taxon>
        <taxon>Candidatus Uhriibacteriota</taxon>
    </lineage>
</organism>
<dbReference type="Gene3D" id="3.40.50.2000">
    <property type="entry name" value="Glycogen Phosphorylase B"/>
    <property type="match status" value="2"/>
</dbReference>
<dbReference type="SUPFAM" id="SSF53756">
    <property type="entry name" value="UDP-Glycosyltransferase/glycogen phosphorylase"/>
    <property type="match status" value="1"/>
</dbReference>
<accession>A0A1F7VF42</accession>
<reference evidence="2 3" key="1">
    <citation type="journal article" date="2016" name="Nat. Commun.">
        <title>Thousands of microbial genomes shed light on interconnected biogeochemical processes in an aquifer system.</title>
        <authorList>
            <person name="Anantharaman K."/>
            <person name="Brown C.T."/>
            <person name="Hug L.A."/>
            <person name="Sharon I."/>
            <person name="Castelle C.J."/>
            <person name="Probst A.J."/>
            <person name="Thomas B.C."/>
            <person name="Singh A."/>
            <person name="Wilkins M.J."/>
            <person name="Karaoz U."/>
            <person name="Brodie E.L."/>
            <person name="Williams K.H."/>
            <person name="Hubbard S.S."/>
            <person name="Banfield J.F."/>
        </authorList>
    </citation>
    <scope>NUCLEOTIDE SEQUENCE [LARGE SCALE GENOMIC DNA]</scope>
</reference>